<organism evidence="6 7">
    <name type="scientific">Stylonychia lemnae</name>
    <name type="common">Ciliate</name>
    <dbReference type="NCBI Taxonomy" id="5949"/>
    <lineage>
        <taxon>Eukaryota</taxon>
        <taxon>Sar</taxon>
        <taxon>Alveolata</taxon>
        <taxon>Ciliophora</taxon>
        <taxon>Intramacronucleata</taxon>
        <taxon>Spirotrichea</taxon>
        <taxon>Stichotrichia</taxon>
        <taxon>Sporadotrichida</taxon>
        <taxon>Oxytrichidae</taxon>
        <taxon>Stylonychinae</taxon>
        <taxon>Stylonychia</taxon>
    </lineage>
</organism>
<feature type="disulfide bond" description="Redox-active" evidence="3">
    <location>
        <begin position="131"/>
        <end position="135"/>
    </location>
</feature>
<dbReference type="Pfam" id="PF02630">
    <property type="entry name" value="SCO1-SenC"/>
    <property type="match status" value="1"/>
</dbReference>
<dbReference type="Gene3D" id="3.40.30.10">
    <property type="entry name" value="Glutaredoxin"/>
    <property type="match status" value="1"/>
</dbReference>
<evidence type="ECO:0000313" key="6">
    <source>
        <dbReference type="EMBL" id="CDW84570.1"/>
    </source>
</evidence>
<feature type="compositionally biased region" description="Polar residues" evidence="4">
    <location>
        <begin position="1"/>
        <end position="10"/>
    </location>
</feature>
<feature type="binding site" evidence="2">
    <location>
        <position position="256"/>
    </location>
    <ligand>
        <name>Cu cation</name>
        <dbReference type="ChEBI" id="CHEBI:23378"/>
    </ligand>
</feature>
<dbReference type="InParanoid" id="A0A078AQ93"/>
<dbReference type="PANTHER" id="PTHR12151:SF5">
    <property type="entry name" value="AT19154P"/>
    <property type="match status" value="1"/>
</dbReference>
<dbReference type="OrthoDB" id="270009at2759"/>
<reference evidence="6 7" key="1">
    <citation type="submission" date="2014-06" db="EMBL/GenBank/DDBJ databases">
        <authorList>
            <person name="Swart Estienne"/>
        </authorList>
    </citation>
    <scope>NUCLEOTIDE SEQUENCE [LARGE SCALE GENOMIC DNA]</scope>
    <source>
        <strain evidence="6 7">130c</strain>
    </source>
</reference>
<protein>
    <submittedName>
        <fullName evidence="6">Uncharacterized protein</fullName>
    </submittedName>
</protein>
<dbReference type="EMBL" id="CCKQ01012938">
    <property type="protein sequence ID" value="CDW84570.1"/>
    <property type="molecule type" value="Genomic_DNA"/>
</dbReference>
<accession>A0A078AQ93</accession>
<dbReference type="PANTHER" id="PTHR12151">
    <property type="entry name" value="ELECTRON TRANSPORT PROTIN SCO1/SENC FAMILY MEMBER"/>
    <property type="match status" value="1"/>
</dbReference>
<feature type="transmembrane region" description="Helical" evidence="5">
    <location>
        <begin position="44"/>
        <end position="62"/>
    </location>
</feature>
<dbReference type="GO" id="GO:0046872">
    <property type="term" value="F:metal ion binding"/>
    <property type="evidence" value="ECO:0007669"/>
    <property type="project" value="UniProtKB-KW"/>
</dbReference>
<keyword evidence="5" id="KW-0472">Membrane</keyword>
<proteinExistence type="inferred from homology"/>
<keyword evidence="5" id="KW-0812">Transmembrane</keyword>
<name>A0A078AQ93_STYLE</name>
<feature type="compositionally biased region" description="Basic and acidic residues" evidence="4">
    <location>
        <begin position="12"/>
        <end position="33"/>
    </location>
</feature>
<evidence type="ECO:0000313" key="7">
    <source>
        <dbReference type="Proteomes" id="UP000039865"/>
    </source>
</evidence>
<feature type="region of interest" description="Disordered" evidence="4">
    <location>
        <begin position="1"/>
        <end position="33"/>
    </location>
</feature>
<feature type="binding site" evidence="2">
    <location>
        <position position="135"/>
    </location>
    <ligand>
        <name>Cu cation</name>
        <dbReference type="ChEBI" id="CHEBI:23378"/>
    </ligand>
</feature>
<dbReference type="FunCoup" id="A0A078AQ93">
    <property type="interactions" value="219"/>
</dbReference>
<sequence>MFSEQPNNSNKSKRDSFEQKEREKVSKAPEMDSKEDVSFQDNYTGIRVLLFGVCVVFSGYFIHTKMQNLQRLNKLKQQGLIDYNDESKLSEEEKKIRIGGYWALKDLEGKDFSSYKLEGSYYLLFFGFSLCPDVCPLSILKMTKAINKIRTSNEGKFFRLKPVFVTVNPDYDTPQKLDQFKQMFDEHLIVLRAESTQSPQLMEMLRKFKVPVGLSPDEVVKVNEFFSEKHEKKGFFSRIFSKKENLDSDMGYMNDHSRVFYLIGPENQFLSFYNLDIETNELSASIMDDMSYDLGTRYVGTGHKPPVKLGQQ</sequence>
<evidence type="ECO:0000256" key="1">
    <source>
        <dbReference type="ARBA" id="ARBA00010996"/>
    </source>
</evidence>
<evidence type="ECO:0000256" key="4">
    <source>
        <dbReference type="SAM" id="MobiDB-lite"/>
    </source>
</evidence>
<feature type="binding site" evidence="2">
    <location>
        <position position="131"/>
    </location>
    <ligand>
        <name>Cu cation</name>
        <dbReference type="ChEBI" id="CHEBI:23378"/>
    </ligand>
</feature>
<evidence type="ECO:0000256" key="3">
    <source>
        <dbReference type="PIRSR" id="PIRSR603782-2"/>
    </source>
</evidence>
<gene>
    <name evidence="6" type="primary">Contig6687.g7154</name>
    <name evidence="6" type="ORF">STYLEM_13635</name>
</gene>
<keyword evidence="5" id="KW-1133">Transmembrane helix</keyword>
<keyword evidence="2" id="KW-0479">Metal-binding</keyword>
<dbReference type="CDD" id="cd02968">
    <property type="entry name" value="SCO"/>
    <property type="match status" value="1"/>
</dbReference>
<dbReference type="AlphaFoldDB" id="A0A078AQ93"/>
<keyword evidence="2" id="KW-0186">Copper</keyword>
<dbReference type="Proteomes" id="UP000039865">
    <property type="component" value="Unassembled WGS sequence"/>
</dbReference>
<dbReference type="InterPro" id="IPR036249">
    <property type="entry name" value="Thioredoxin-like_sf"/>
</dbReference>
<comment type="similarity">
    <text evidence="1">Belongs to the SCO1/2 family.</text>
</comment>
<dbReference type="InterPro" id="IPR003782">
    <property type="entry name" value="SCO1/SenC"/>
</dbReference>
<keyword evidence="3" id="KW-1015">Disulfide bond</keyword>
<evidence type="ECO:0000256" key="5">
    <source>
        <dbReference type="SAM" id="Phobius"/>
    </source>
</evidence>
<evidence type="ECO:0000256" key="2">
    <source>
        <dbReference type="PIRSR" id="PIRSR603782-1"/>
    </source>
</evidence>
<keyword evidence="7" id="KW-1185">Reference proteome</keyword>
<dbReference type="SUPFAM" id="SSF52833">
    <property type="entry name" value="Thioredoxin-like"/>
    <property type="match status" value="1"/>
</dbReference>